<evidence type="ECO:0000259" key="1">
    <source>
        <dbReference type="PROSITE" id="PS50995"/>
    </source>
</evidence>
<dbReference type="PANTHER" id="PTHR33164">
    <property type="entry name" value="TRANSCRIPTIONAL REGULATOR, MARR FAMILY"/>
    <property type="match status" value="1"/>
</dbReference>
<reference evidence="2 3" key="1">
    <citation type="submission" date="2021-03" db="EMBL/GenBank/DDBJ databases">
        <title>Sequencing the genomes of 1000 actinobacteria strains.</title>
        <authorList>
            <person name="Klenk H.-P."/>
        </authorList>
    </citation>
    <scope>NUCLEOTIDE SEQUENCE [LARGE SCALE GENOMIC DNA]</scope>
    <source>
        <strain evidence="2 3">DSM 44580</strain>
    </source>
</reference>
<dbReference type="PROSITE" id="PS50995">
    <property type="entry name" value="HTH_MARR_2"/>
    <property type="match status" value="1"/>
</dbReference>
<dbReference type="InterPro" id="IPR036388">
    <property type="entry name" value="WH-like_DNA-bd_sf"/>
</dbReference>
<keyword evidence="2" id="KW-0238">DNA-binding</keyword>
<organism evidence="2 3">
    <name type="scientific">Crossiella equi</name>
    <dbReference type="NCBI Taxonomy" id="130796"/>
    <lineage>
        <taxon>Bacteria</taxon>
        <taxon>Bacillati</taxon>
        <taxon>Actinomycetota</taxon>
        <taxon>Actinomycetes</taxon>
        <taxon>Pseudonocardiales</taxon>
        <taxon>Pseudonocardiaceae</taxon>
        <taxon>Crossiella</taxon>
    </lineage>
</organism>
<dbReference type="SMART" id="SM00347">
    <property type="entry name" value="HTH_MARR"/>
    <property type="match status" value="1"/>
</dbReference>
<feature type="domain" description="HTH marR-type" evidence="1">
    <location>
        <begin position="1"/>
        <end position="141"/>
    </location>
</feature>
<dbReference type="EMBL" id="JAGIOO010000001">
    <property type="protein sequence ID" value="MBP2473946.1"/>
    <property type="molecule type" value="Genomic_DNA"/>
</dbReference>
<accession>A0ABS5AC75</accession>
<dbReference type="InterPro" id="IPR039422">
    <property type="entry name" value="MarR/SlyA-like"/>
</dbReference>
<gene>
    <name evidence="2" type="ORF">JOF53_002818</name>
</gene>
<dbReference type="InterPro" id="IPR000835">
    <property type="entry name" value="HTH_MarR-typ"/>
</dbReference>
<keyword evidence="3" id="KW-1185">Reference proteome</keyword>
<dbReference type="GO" id="GO:0003677">
    <property type="term" value="F:DNA binding"/>
    <property type="evidence" value="ECO:0007669"/>
    <property type="project" value="UniProtKB-KW"/>
</dbReference>
<sequence length="154" mass="16771">MRIGGDPERSSTAFLLAQLGFTAARRFAGRLAPLSLEPRHVGLMRVIAGAEGQTQQALGERLGIAPSRMVAFVDDLERRGLLERKRNPADRRAYALHLTEHGHTALAEALREAAAHDAELLAPLAEAERAQLHDLLSRLARAHGVGEAPHWRSA</sequence>
<proteinExistence type="predicted"/>
<dbReference type="SUPFAM" id="SSF46785">
    <property type="entry name" value="Winged helix' DNA-binding domain"/>
    <property type="match status" value="1"/>
</dbReference>
<name>A0ABS5AC75_9PSEU</name>
<evidence type="ECO:0000313" key="2">
    <source>
        <dbReference type="EMBL" id="MBP2473946.1"/>
    </source>
</evidence>
<dbReference type="PRINTS" id="PR00598">
    <property type="entry name" value="HTHMARR"/>
</dbReference>
<dbReference type="Proteomes" id="UP001519363">
    <property type="component" value="Unassembled WGS sequence"/>
</dbReference>
<dbReference type="Pfam" id="PF12802">
    <property type="entry name" value="MarR_2"/>
    <property type="match status" value="1"/>
</dbReference>
<dbReference type="Gene3D" id="1.10.10.10">
    <property type="entry name" value="Winged helix-like DNA-binding domain superfamily/Winged helix DNA-binding domain"/>
    <property type="match status" value="1"/>
</dbReference>
<dbReference type="InterPro" id="IPR036390">
    <property type="entry name" value="WH_DNA-bd_sf"/>
</dbReference>
<dbReference type="RefSeq" id="WP_086784827.1">
    <property type="nucleotide sequence ID" value="NZ_JAGIOO010000001.1"/>
</dbReference>
<evidence type="ECO:0000313" key="3">
    <source>
        <dbReference type="Proteomes" id="UP001519363"/>
    </source>
</evidence>
<dbReference type="PANTHER" id="PTHR33164:SF89">
    <property type="entry name" value="MARR FAMILY REGULATORY PROTEIN"/>
    <property type="match status" value="1"/>
</dbReference>
<comment type="caution">
    <text evidence="2">The sequence shown here is derived from an EMBL/GenBank/DDBJ whole genome shotgun (WGS) entry which is preliminary data.</text>
</comment>
<protein>
    <submittedName>
        <fullName evidence="2">DNA-binding MarR family transcriptional regulator</fullName>
    </submittedName>
</protein>